<dbReference type="InterPro" id="IPR011047">
    <property type="entry name" value="Quinoprotein_ADH-like_sf"/>
</dbReference>
<dbReference type="KEGG" id="hoh:Hoch_2312"/>
<dbReference type="Gene3D" id="2.130.10.10">
    <property type="entry name" value="YVTN repeat-like/Quinoprotein amine dehydrogenase"/>
    <property type="match status" value="1"/>
</dbReference>
<sequence length="351" mass="37686">MFHTPFPLPTVWTTNLPWFFMAIFRPVVDGDRVIARCGAKVVSCRRDDGAQEWATEVDPEAGNGAFFLARDGQYFTEQARELPHCFGTVLALARDGSERWRSDLATMLALGSGVLSGDSLYALSLDESEQPTSHLYQLALSDGAASEPVALSWHADGMLPAAGALLVRSQRAGAGQPGLYRVDLAAKTQTPLLSEPVVELVGQAGRVVVVTRGAKGYAVRVYDEREMAAADEPAARWTADTPLTAATLDDEHLFVVEDIGDGKHSVIVARDLASGEQLWRSEPLPPHIPSIDAVGPVLMCNHRKGQAVCRKRDGALLGEVRGSYGPLAHDGEHLFVARPGALLCVSLADLA</sequence>
<dbReference type="HOGENOM" id="CLU_789338_0_0_7"/>
<dbReference type="EMBL" id="CP001804">
    <property type="protein sequence ID" value="ACY14855.1"/>
    <property type="molecule type" value="Genomic_DNA"/>
</dbReference>
<gene>
    <name evidence="1" type="ordered locus">Hoch_2312</name>
</gene>
<name>D0LI26_HALO1</name>
<reference evidence="1 2" key="1">
    <citation type="journal article" date="2010" name="Stand. Genomic Sci.">
        <title>Complete genome sequence of Haliangium ochraceum type strain (SMP-2).</title>
        <authorList>
            <consortium name="US DOE Joint Genome Institute (JGI-PGF)"/>
            <person name="Ivanova N."/>
            <person name="Daum C."/>
            <person name="Lang E."/>
            <person name="Abt B."/>
            <person name="Kopitz M."/>
            <person name="Saunders E."/>
            <person name="Lapidus A."/>
            <person name="Lucas S."/>
            <person name="Glavina Del Rio T."/>
            <person name="Nolan M."/>
            <person name="Tice H."/>
            <person name="Copeland A."/>
            <person name="Cheng J.F."/>
            <person name="Chen F."/>
            <person name="Bruce D."/>
            <person name="Goodwin L."/>
            <person name="Pitluck S."/>
            <person name="Mavromatis K."/>
            <person name="Pati A."/>
            <person name="Mikhailova N."/>
            <person name="Chen A."/>
            <person name="Palaniappan K."/>
            <person name="Land M."/>
            <person name="Hauser L."/>
            <person name="Chang Y.J."/>
            <person name="Jeffries C.D."/>
            <person name="Detter J.C."/>
            <person name="Brettin T."/>
            <person name="Rohde M."/>
            <person name="Goker M."/>
            <person name="Bristow J."/>
            <person name="Markowitz V."/>
            <person name="Eisen J.A."/>
            <person name="Hugenholtz P."/>
            <person name="Kyrpides N.C."/>
            <person name="Klenk H.P."/>
        </authorList>
    </citation>
    <scope>NUCLEOTIDE SEQUENCE [LARGE SCALE GENOMIC DNA]</scope>
    <source>
        <strain evidence="2">DSM 14365 / CIP 107738 / JCM 11303 / AJ 13395 / SMP-2</strain>
    </source>
</reference>
<evidence type="ECO:0000313" key="1">
    <source>
        <dbReference type="EMBL" id="ACY14855.1"/>
    </source>
</evidence>
<dbReference type="SUPFAM" id="SSF50998">
    <property type="entry name" value="Quinoprotein alcohol dehydrogenase-like"/>
    <property type="match status" value="1"/>
</dbReference>
<evidence type="ECO:0000313" key="2">
    <source>
        <dbReference type="Proteomes" id="UP000001880"/>
    </source>
</evidence>
<organism evidence="1 2">
    <name type="scientific">Haliangium ochraceum (strain DSM 14365 / JCM 11303 / SMP-2)</name>
    <dbReference type="NCBI Taxonomy" id="502025"/>
    <lineage>
        <taxon>Bacteria</taxon>
        <taxon>Pseudomonadati</taxon>
        <taxon>Myxococcota</taxon>
        <taxon>Polyangia</taxon>
        <taxon>Haliangiales</taxon>
        <taxon>Kofleriaceae</taxon>
        <taxon>Haliangium</taxon>
    </lineage>
</organism>
<dbReference type="AlphaFoldDB" id="D0LI26"/>
<dbReference type="RefSeq" id="WP_012827463.1">
    <property type="nucleotide sequence ID" value="NC_013440.1"/>
</dbReference>
<dbReference type="eggNOG" id="COG1520">
    <property type="taxonomic scope" value="Bacteria"/>
</dbReference>
<dbReference type="OrthoDB" id="5173551at2"/>
<accession>D0LI26</accession>
<dbReference type="STRING" id="502025.Hoch_2312"/>
<keyword evidence="2" id="KW-1185">Reference proteome</keyword>
<dbReference type="Proteomes" id="UP000001880">
    <property type="component" value="Chromosome"/>
</dbReference>
<dbReference type="InterPro" id="IPR015943">
    <property type="entry name" value="WD40/YVTN_repeat-like_dom_sf"/>
</dbReference>
<proteinExistence type="predicted"/>
<evidence type="ECO:0008006" key="3">
    <source>
        <dbReference type="Google" id="ProtNLM"/>
    </source>
</evidence>
<protein>
    <recommendedName>
        <fullName evidence="3">Pyrrolo-quinoline quinone</fullName>
    </recommendedName>
</protein>